<feature type="compositionally biased region" description="Polar residues" evidence="1">
    <location>
        <begin position="50"/>
        <end position="66"/>
    </location>
</feature>
<accession>S0EPH7</accession>
<dbReference type="EMBL" id="HF679032">
    <property type="protein sequence ID" value="CCT75138.1"/>
    <property type="molecule type" value="Genomic_DNA"/>
</dbReference>
<name>S0EPH7_GIBF5</name>
<dbReference type="Proteomes" id="UP000016800">
    <property type="component" value="Chromosome X"/>
</dbReference>
<reference evidence="3" key="1">
    <citation type="journal article" date="2013" name="PLoS Pathog.">
        <title>Deciphering the cryptic genome: genome-wide analyses of the rice pathogen Fusarium fujikuroi reveal complex regulation of secondary metabolism and novel metabolites.</title>
        <authorList>
            <person name="Wiemann P."/>
            <person name="Sieber C.M."/>
            <person name="von Bargen K.W."/>
            <person name="Studt L."/>
            <person name="Niehaus E.M."/>
            <person name="Espino J.J."/>
            <person name="Huss K."/>
            <person name="Michielse C.B."/>
            <person name="Albermann S."/>
            <person name="Wagner D."/>
            <person name="Bergner S.V."/>
            <person name="Connolly L.R."/>
            <person name="Fischer A."/>
            <person name="Reuter G."/>
            <person name="Kleigrewe K."/>
            <person name="Bald T."/>
            <person name="Wingfield B.D."/>
            <person name="Ophir R."/>
            <person name="Freeman S."/>
            <person name="Hippler M."/>
            <person name="Smith K.M."/>
            <person name="Brown D.W."/>
            <person name="Proctor R.H."/>
            <person name="Munsterkotter M."/>
            <person name="Freitag M."/>
            <person name="Humpf H.U."/>
            <person name="Guldener U."/>
            <person name="Tudzynski B."/>
        </authorList>
    </citation>
    <scope>NUCLEOTIDE SEQUENCE [LARGE SCALE GENOMIC DNA]</scope>
    <source>
        <strain evidence="3">CBS 195.34 / IMI 58289 / NRRL A-6831</strain>
    </source>
</reference>
<dbReference type="GeneID" id="35404290"/>
<gene>
    <name evidence="2" type="ORF">FFUJ_10826</name>
</gene>
<protein>
    <submittedName>
        <fullName evidence="2">Uncharacterized protein</fullName>
    </submittedName>
</protein>
<dbReference type="RefSeq" id="XP_023437216.1">
    <property type="nucleotide sequence ID" value="XM_023569654.1"/>
</dbReference>
<evidence type="ECO:0000313" key="3">
    <source>
        <dbReference type="Proteomes" id="UP000016800"/>
    </source>
</evidence>
<dbReference type="AlphaFoldDB" id="S0EPH7"/>
<evidence type="ECO:0000256" key="1">
    <source>
        <dbReference type="SAM" id="MobiDB-lite"/>
    </source>
</evidence>
<dbReference type="HOGENOM" id="CLU_1825438_0_0_1"/>
<dbReference type="VEuPathDB" id="FungiDB:FFUJ_10826"/>
<sequence length="141" mass="15560">MTRSTKPASIQCLLSETSSIHLREDRRSHVANTGIEGAREEDYHKKPRSTDSPPTNIRTTLQNTKATPKKGVRKRKASEMTDEADPAAPPLLVASVPSTEAPSSCDPDVPSPHHLEDEYLLNPTTSYCFSGLFLTLDTDLW</sequence>
<feature type="compositionally biased region" description="Basic residues" evidence="1">
    <location>
        <begin position="67"/>
        <end position="76"/>
    </location>
</feature>
<feature type="region of interest" description="Disordered" evidence="1">
    <location>
        <begin position="18"/>
        <end position="90"/>
    </location>
</feature>
<evidence type="ECO:0000313" key="2">
    <source>
        <dbReference type="EMBL" id="CCT75138.1"/>
    </source>
</evidence>
<keyword evidence="3" id="KW-1185">Reference proteome</keyword>
<proteinExistence type="predicted"/>
<organism evidence="2 3">
    <name type="scientific">Gibberella fujikuroi (strain CBS 195.34 / IMI 58289 / NRRL A-6831)</name>
    <name type="common">Bakanae and foot rot disease fungus</name>
    <name type="synonym">Fusarium fujikuroi</name>
    <dbReference type="NCBI Taxonomy" id="1279085"/>
    <lineage>
        <taxon>Eukaryota</taxon>
        <taxon>Fungi</taxon>
        <taxon>Dikarya</taxon>
        <taxon>Ascomycota</taxon>
        <taxon>Pezizomycotina</taxon>
        <taxon>Sordariomycetes</taxon>
        <taxon>Hypocreomycetidae</taxon>
        <taxon>Hypocreales</taxon>
        <taxon>Nectriaceae</taxon>
        <taxon>Fusarium</taxon>
        <taxon>Fusarium fujikuroi species complex</taxon>
    </lineage>
</organism>